<proteinExistence type="predicted"/>
<evidence type="ECO:0000313" key="2">
    <source>
        <dbReference type="Proteomes" id="UP000302163"/>
    </source>
</evidence>
<evidence type="ECO:0008006" key="3">
    <source>
        <dbReference type="Google" id="ProtNLM"/>
    </source>
</evidence>
<sequence length="253" mass="27771">MAMHFARGIINPSYPISTRLSAECHAQARQMPPFRRNRFLATRALLAELMFMLYGTARLPAIIPGPGGRLSFADDIPASFSLACAGNVVGVALSTSGECGLEMALRRSASIPGPTSLGNENNGFTRTELIWINNQNDPIEARIQLTTLRKSIGKLLGPSGMAVELQPGAGRMRLESGHRIEALCDAEDILIWSLAASPEVGSLQFWELDNRYGWQAIAEEQRTNGESINRMMRFICHPKEKALTFKPFHTSAT</sequence>
<keyword evidence="2" id="KW-1185">Reference proteome</keyword>
<reference evidence="1 2" key="1">
    <citation type="submission" date="2019-05" db="EMBL/GenBank/DDBJ databases">
        <title>Complete genome sequence of Izhakiella calystegiae KSNA2, an endophyte isolated from beach morning glory (Calystegia soldanella).</title>
        <authorList>
            <person name="Jiang L."/>
            <person name="Jeong J.C."/>
            <person name="Kim C.Y."/>
            <person name="Kim D.H."/>
            <person name="Kim S.W."/>
            <person name="Lee j."/>
        </authorList>
    </citation>
    <scope>NUCLEOTIDE SEQUENCE [LARGE SCALE GENOMIC DNA]</scope>
    <source>
        <strain evidence="1 2">KSNA2</strain>
    </source>
</reference>
<organism evidence="1 2">
    <name type="scientific">Jejubacter calystegiae</name>
    <dbReference type="NCBI Taxonomy" id="2579935"/>
    <lineage>
        <taxon>Bacteria</taxon>
        <taxon>Pseudomonadati</taxon>
        <taxon>Pseudomonadota</taxon>
        <taxon>Gammaproteobacteria</taxon>
        <taxon>Enterobacterales</taxon>
        <taxon>Enterobacteriaceae</taxon>
        <taxon>Jejubacter</taxon>
    </lineage>
</organism>
<gene>
    <name evidence="1" type="ORF">FEM41_05655</name>
</gene>
<dbReference type="OrthoDB" id="7061431at2"/>
<dbReference type="Proteomes" id="UP000302163">
    <property type="component" value="Chromosome"/>
</dbReference>
<dbReference type="AlphaFoldDB" id="A0A4P8YEW7"/>
<protein>
    <recommendedName>
        <fullName evidence="3">Phosphopantetheinyl transferase</fullName>
    </recommendedName>
</protein>
<dbReference type="KEGG" id="izh:FEM41_05655"/>
<dbReference type="RefSeq" id="WP_138095063.1">
    <property type="nucleotide sequence ID" value="NZ_CP040428.1"/>
</dbReference>
<dbReference type="EMBL" id="CP040428">
    <property type="protein sequence ID" value="QCT19175.1"/>
    <property type="molecule type" value="Genomic_DNA"/>
</dbReference>
<evidence type="ECO:0000313" key="1">
    <source>
        <dbReference type="EMBL" id="QCT19175.1"/>
    </source>
</evidence>
<name>A0A4P8YEW7_9ENTR</name>
<accession>A0A4P8YEW7</accession>